<accession>A0ABW0EUY7</accession>
<sequence>MRSLPAVTVVDPALGQRWRRARVRLGWALIGLPGFVAVLCAGMVAVGGRFEWWVGLPVLGALGPVVVGGLVAVSPPRWVGAVVALGAGQFLLGVLPSYAVGGGDGVVPLLFGLFWVVFAVGIGLAHSAYRTLGTPLIPALGDTPLEIRVGARYAVRTADSIVLGVTVGGQHLTVHARRHAPLGRGLTQGQMSIPLTAVRAVRVVLLHSSGPWFTLSDGTDLLTTPGPAVAVEGPHGDLLIPTDDATVLAELLHRRVRFAHTAR</sequence>
<dbReference type="Proteomes" id="UP001596157">
    <property type="component" value="Unassembled WGS sequence"/>
</dbReference>
<dbReference type="EMBL" id="JBHSKF010000018">
    <property type="protein sequence ID" value="MFC5290707.1"/>
    <property type="molecule type" value="Genomic_DNA"/>
</dbReference>
<keyword evidence="3" id="KW-1185">Reference proteome</keyword>
<protein>
    <submittedName>
        <fullName evidence="2">Uncharacterized protein</fullName>
    </submittedName>
</protein>
<organism evidence="2 3">
    <name type="scientific">Actinokineospora guangxiensis</name>
    <dbReference type="NCBI Taxonomy" id="1490288"/>
    <lineage>
        <taxon>Bacteria</taxon>
        <taxon>Bacillati</taxon>
        <taxon>Actinomycetota</taxon>
        <taxon>Actinomycetes</taxon>
        <taxon>Pseudonocardiales</taxon>
        <taxon>Pseudonocardiaceae</taxon>
        <taxon>Actinokineospora</taxon>
    </lineage>
</organism>
<keyword evidence="1" id="KW-0812">Transmembrane</keyword>
<dbReference type="RefSeq" id="WP_378250602.1">
    <property type="nucleotide sequence ID" value="NZ_JBHSKF010000018.1"/>
</dbReference>
<name>A0ABW0EUY7_9PSEU</name>
<feature type="transmembrane region" description="Helical" evidence="1">
    <location>
        <begin position="78"/>
        <end position="99"/>
    </location>
</feature>
<evidence type="ECO:0000313" key="3">
    <source>
        <dbReference type="Proteomes" id="UP001596157"/>
    </source>
</evidence>
<evidence type="ECO:0000313" key="2">
    <source>
        <dbReference type="EMBL" id="MFC5290707.1"/>
    </source>
</evidence>
<feature type="transmembrane region" description="Helical" evidence="1">
    <location>
        <begin position="25"/>
        <end position="46"/>
    </location>
</feature>
<keyword evidence="1" id="KW-1133">Transmembrane helix</keyword>
<proteinExistence type="predicted"/>
<feature type="transmembrane region" description="Helical" evidence="1">
    <location>
        <begin position="105"/>
        <end position="125"/>
    </location>
</feature>
<evidence type="ECO:0000256" key="1">
    <source>
        <dbReference type="SAM" id="Phobius"/>
    </source>
</evidence>
<feature type="transmembrane region" description="Helical" evidence="1">
    <location>
        <begin position="52"/>
        <end position="71"/>
    </location>
</feature>
<gene>
    <name evidence="2" type="ORF">ACFPM7_26945</name>
</gene>
<comment type="caution">
    <text evidence="2">The sequence shown here is derived from an EMBL/GenBank/DDBJ whole genome shotgun (WGS) entry which is preliminary data.</text>
</comment>
<keyword evidence="1" id="KW-0472">Membrane</keyword>
<reference evidence="3" key="1">
    <citation type="journal article" date="2019" name="Int. J. Syst. Evol. Microbiol.">
        <title>The Global Catalogue of Microorganisms (GCM) 10K type strain sequencing project: providing services to taxonomists for standard genome sequencing and annotation.</title>
        <authorList>
            <consortium name="The Broad Institute Genomics Platform"/>
            <consortium name="The Broad Institute Genome Sequencing Center for Infectious Disease"/>
            <person name="Wu L."/>
            <person name="Ma J."/>
        </authorList>
    </citation>
    <scope>NUCLEOTIDE SEQUENCE [LARGE SCALE GENOMIC DNA]</scope>
    <source>
        <strain evidence="3">CCUG 59778</strain>
    </source>
</reference>